<organism evidence="8 9">
    <name type="scientific">Paraburkholderia tropica</name>
    <dbReference type="NCBI Taxonomy" id="92647"/>
    <lineage>
        <taxon>Bacteria</taxon>
        <taxon>Pseudomonadati</taxon>
        <taxon>Pseudomonadota</taxon>
        <taxon>Betaproteobacteria</taxon>
        <taxon>Burkholderiales</taxon>
        <taxon>Burkholderiaceae</taxon>
        <taxon>Paraburkholderia</taxon>
    </lineage>
</organism>
<evidence type="ECO:0000256" key="5">
    <source>
        <dbReference type="ARBA" id="ARBA00022989"/>
    </source>
</evidence>
<dbReference type="InterPro" id="IPR051800">
    <property type="entry name" value="PqiA-PqiB_transport"/>
</dbReference>
<evidence type="ECO:0000256" key="3">
    <source>
        <dbReference type="ARBA" id="ARBA00022519"/>
    </source>
</evidence>
<comment type="caution">
    <text evidence="8">The sequence shown here is derived from an EMBL/GenBank/DDBJ whole genome shotgun (WGS) entry which is preliminary data.</text>
</comment>
<evidence type="ECO:0000256" key="2">
    <source>
        <dbReference type="ARBA" id="ARBA00022475"/>
    </source>
</evidence>
<dbReference type="AlphaFoldDB" id="A0AAQ1JUC2"/>
<name>A0AAQ1JUC2_9BURK</name>
<keyword evidence="5" id="KW-1133">Transmembrane helix</keyword>
<sequence length="515" mass="55728">MLRTMFSPMSLAPLIALLAGGLLLAHTLFPRGPQLTIDFVSGAGLQAGKTRVRYRNVEVGELETLHLSRDRSHVTAVVRLMADAARLATCGTRFWVARPRIDAGGISGLETLRTAPYIDVDIGAARTTCHSFIGLETPPVVSADRRGSRFILRAASLGSLQAGSPVYFHRVAVGQILGYTLPKNGQEVDVDVFVNAPFDRYVTSSTRWWQASGIDVQLDSRGFNVDLQPLEAMLRGGVQFDSPAEAAPPSHDSRTFTLADNRTDALRSTNGPAAPVQMRFRESLRGLVVGAPVDFHGVEIGNVTRIDVDNNTAHGGFDMIVSLNLYPFRLGRRYRAALGKGDGPGGRTLLSDMIAQGLRGQVRMGSVLTGQRYIALDFFPKAPPVHFDAKRAAVELPTVPNTIEELQDLLGDIVAKLDRVPFDEIGRNVDASLDGANALLKTLNDETVPQTQSTLAFAQTSFAAARATLEADSPLQTDVRTATTQLRRTLASVNALADYLQRHPESIVWGKPSGQ</sequence>
<evidence type="ECO:0000313" key="8">
    <source>
        <dbReference type="EMBL" id="SEJ69328.1"/>
    </source>
</evidence>
<evidence type="ECO:0000259" key="7">
    <source>
        <dbReference type="Pfam" id="PF02470"/>
    </source>
</evidence>
<dbReference type="EMBL" id="FNZM01000007">
    <property type="protein sequence ID" value="SEJ69328.1"/>
    <property type="molecule type" value="Genomic_DNA"/>
</dbReference>
<feature type="domain" description="Mce/MlaD" evidence="7">
    <location>
        <begin position="32"/>
        <end position="121"/>
    </location>
</feature>
<comment type="subcellular location">
    <subcellularLocation>
        <location evidence="1">Cell inner membrane</location>
    </subcellularLocation>
</comment>
<evidence type="ECO:0000256" key="6">
    <source>
        <dbReference type="ARBA" id="ARBA00023136"/>
    </source>
</evidence>
<reference evidence="8 9" key="1">
    <citation type="submission" date="2016-10" db="EMBL/GenBank/DDBJ databases">
        <authorList>
            <person name="Varghese N."/>
            <person name="Submissions S."/>
        </authorList>
    </citation>
    <scope>NUCLEOTIDE SEQUENCE [LARGE SCALE GENOMIC DNA]</scope>
    <source>
        <strain evidence="8 9">LMG 22274</strain>
    </source>
</reference>
<dbReference type="PANTHER" id="PTHR30462:SF0">
    <property type="entry name" value="INTERMEMBRANE TRANSPORT PROTEIN YEBT"/>
    <property type="match status" value="1"/>
</dbReference>
<feature type="domain" description="Mce/MlaD" evidence="7">
    <location>
        <begin position="275"/>
        <end position="378"/>
    </location>
</feature>
<keyword evidence="3" id="KW-0997">Cell inner membrane</keyword>
<evidence type="ECO:0000256" key="1">
    <source>
        <dbReference type="ARBA" id="ARBA00004533"/>
    </source>
</evidence>
<keyword evidence="6" id="KW-0472">Membrane</keyword>
<dbReference type="RefSeq" id="WP_074983642.1">
    <property type="nucleotide sequence ID" value="NZ_CADFGN010000008.1"/>
</dbReference>
<proteinExistence type="predicted"/>
<gene>
    <name evidence="8" type="ORF">SAMN05216550_107214</name>
</gene>
<evidence type="ECO:0000256" key="4">
    <source>
        <dbReference type="ARBA" id="ARBA00022692"/>
    </source>
</evidence>
<dbReference type="InterPro" id="IPR003399">
    <property type="entry name" value="Mce/MlaD"/>
</dbReference>
<dbReference type="GO" id="GO:0005886">
    <property type="term" value="C:plasma membrane"/>
    <property type="evidence" value="ECO:0007669"/>
    <property type="project" value="UniProtKB-SubCell"/>
</dbReference>
<protein>
    <submittedName>
        <fullName evidence="8">Paraquat-inducible protein B</fullName>
    </submittedName>
</protein>
<keyword evidence="2" id="KW-1003">Cell membrane</keyword>
<keyword evidence="4" id="KW-0812">Transmembrane</keyword>
<evidence type="ECO:0000313" key="9">
    <source>
        <dbReference type="Proteomes" id="UP000183529"/>
    </source>
</evidence>
<dbReference type="Proteomes" id="UP000183529">
    <property type="component" value="Unassembled WGS sequence"/>
</dbReference>
<feature type="domain" description="Mce/MlaD" evidence="7">
    <location>
        <begin position="147"/>
        <end position="206"/>
    </location>
</feature>
<dbReference type="Pfam" id="PF02470">
    <property type="entry name" value="MlaD"/>
    <property type="match status" value="3"/>
</dbReference>
<accession>A0AAQ1JUC2</accession>
<dbReference type="PANTHER" id="PTHR30462">
    <property type="entry name" value="INTERMEMBRANE TRANSPORT PROTEIN PQIB-RELATED"/>
    <property type="match status" value="1"/>
</dbReference>